<dbReference type="AlphaFoldDB" id="A0A7H8QX97"/>
<evidence type="ECO:0008006" key="6">
    <source>
        <dbReference type="Google" id="ProtNLM"/>
    </source>
</evidence>
<keyword evidence="2" id="KW-0812">Transmembrane</keyword>
<keyword evidence="3" id="KW-0732">Signal</keyword>
<evidence type="ECO:0000313" key="4">
    <source>
        <dbReference type="EMBL" id="QKX58742.1"/>
    </source>
</evidence>
<feature type="region of interest" description="Disordered" evidence="1">
    <location>
        <begin position="32"/>
        <end position="58"/>
    </location>
</feature>
<accession>A0A7H8QX97</accession>
<keyword evidence="5" id="KW-1185">Reference proteome</keyword>
<dbReference type="Proteomes" id="UP000509510">
    <property type="component" value="Chromosome III"/>
</dbReference>
<protein>
    <recommendedName>
        <fullName evidence="6">Transmembrane protein</fullName>
    </recommendedName>
</protein>
<dbReference type="EMBL" id="CP055900">
    <property type="protein sequence ID" value="QKX58742.1"/>
    <property type="molecule type" value="Genomic_DNA"/>
</dbReference>
<gene>
    <name evidence="4" type="ORF">TRUGW13939_05869</name>
</gene>
<feature type="compositionally biased region" description="Low complexity" evidence="1">
    <location>
        <begin position="197"/>
        <end position="212"/>
    </location>
</feature>
<feature type="compositionally biased region" description="Low complexity" evidence="1">
    <location>
        <begin position="47"/>
        <end position="58"/>
    </location>
</feature>
<feature type="region of interest" description="Disordered" evidence="1">
    <location>
        <begin position="197"/>
        <end position="224"/>
    </location>
</feature>
<keyword evidence="2" id="KW-0472">Membrane</keyword>
<reference evidence="5" key="1">
    <citation type="submission" date="2020-06" db="EMBL/GenBank/DDBJ databases">
        <title>A chromosome-scale genome assembly of Talaromyces rugulosus W13939.</title>
        <authorList>
            <person name="Wang B."/>
            <person name="Guo L."/>
            <person name="Ye K."/>
            <person name="Wang L."/>
        </authorList>
    </citation>
    <scope>NUCLEOTIDE SEQUENCE [LARGE SCALE GENOMIC DNA]</scope>
    <source>
        <strain evidence="5">W13939</strain>
    </source>
</reference>
<dbReference type="KEGG" id="trg:TRUGW13939_05869"/>
<feature type="region of interest" description="Disordered" evidence="1">
    <location>
        <begin position="116"/>
        <end position="155"/>
    </location>
</feature>
<keyword evidence="2" id="KW-1133">Transmembrane helix</keyword>
<evidence type="ECO:0000256" key="3">
    <source>
        <dbReference type="SAM" id="SignalP"/>
    </source>
</evidence>
<sequence>MITTRSASTWMSAWMSISLILFLMPQSSRAHAQNGSDPDYDDPLEQSSTDTHSGSDGSMGNKTRVLIIILSVVVLVLLSSSILYVIAQRRQWNIREAVSKSARRVMDAIKSPFTRSPQAITPQRRRSSRGMTKLKSPRTAEMLANQQRPPPQPDRFEEAHKMPWEWGGHPHHDNENFDIERGIELASTGNMKITVSTTVDSSNSRSDSSSKTGWGGVFTLGRHK</sequence>
<dbReference type="GeneID" id="55993366"/>
<proteinExistence type="predicted"/>
<feature type="chain" id="PRO_5028919030" description="Transmembrane protein" evidence="3">
    <location>
        <begin position="31"/>
        <end position="224"/>
    </location>
</feature>
<evidence type="ECO:0000313" key="5">
    <source>
        <dbReference type="Proteomes" id="UP000509510"/>
    </source>
</evidence>
<feature type="transmembrane region" description="Helical" evidence="2">
    <location>
        <begin position="65"/>
        <end position="86"/>
    </location>
</feature>
<evidence type="ECO:0000256" key="2">
    <source>
        <dbReference type="SAM" id="Phobius"/>
    </source>
</evidence>
<organism evidence="4 5">
    <name type="scientific">Talaromyces rugulosus</name>
    <name type="common">Penicillium rugulosum</name>
    <dbReference type="NCBI Taxonomy" id="121627"/>
    <lineage>
        <taxon>Eukaryota</taxon>
        <taxon>Fungi</taxon>
        <taxon>Dikarya</taxon>
        <taxon>Ascomycota</taxon>
        <taxon>Pezizomycotina</taxon>
        <taxon>Eurotiomycetes</taxon>
        <taxon>Eurotiomycetidae</taxon>
        <taxon>Eurotiales</taxon>
        <taxon>Trichocomaceae</taxon>
        <taxon>Talaromyces</taxon>
        <taxon>Talaromyces sect. Islandici</taxon>
    </lineage>
</organism>
<evidence type="ECO:0000256" key="1">
    <source>
        <dbReference type="SAM" id="MobiDB-lite"/>
    </source>
</evidence>
<name>A0A7H8QX97_TALRU</name>
<feature type="signal peptide" evidence="3">
    <location>
        <begin position="1"/>
        <end position="30"/>
    </location>
</feature>
<dbReference type="RefSeq" id="XP_035344920.1">
    <property type="nucleotide sequence ID" value="XM_035489027.1"/>
</dbReference>
<dbReference type="OrthoDB" id="5425637at2759"/>